<accession>A0A7L4YSK4</accession>
<proteinExistence type="predicted"/>
<protein>
    <submittedName>
        <fullName evidence="2">Uncharacterized protein</fullName>
    </submittedName>
</protein>
<keyword evidence="3" id="KW-1185">Reference proteome</keyword>
<dbReference type="RefSeq" id="WP_159547280.1">
    <property type="nucleotide sequence ID" value="NZ_CP047156.1"/>
</dbReference>
<dbReference type="InParanoid" id="A0A7L4YSK4"/>
<feature type="region of interest" description="Disordered" evidence="1">
    <location>
        <begin position="35"/>
        <end position="60"/>
    </location>
</feature>
<dbReference type="Proteomes" id="UP000463857">
    <property type="component" value="Chromosome"/>
</dbReference>
<evidence type="ECO:0000313" key="2">
    <source>
        <dbReference type="EMBL" id="QHC02156.1"/>
    </source>
</evidence>
<reference evidence="2 3" key="1">
    <citation type="journal article" date="2018" name="Int. J. Syst. Evol. Microbiol.">
        <title>Epidermidibacterium keratini gen. nov., sp. nov., a member of the family Sporichthyaceae, isolated from keratin epidermis.</title>
        <authorList>
            <person name="Lee D.G."/>
            <person name="Trujillo M.E."/>
            <person name="Kang S."/>
            <person name="Nam J.J."/>
            <person name="Kim Y.J."/>
        </authorList>
    </citation>
    <scope>NUCLEOTIDE SEQUENCE [LARGE SCALE GENOMIC DNA]</scope>
    <source>
        <strain evidence="2 3">EPI-7</strain>
    </source>
</reference>
<gene>
    <name evidence="2" type="ORF">EK0264_19025</name>
</gene>
<dbReference type="KEGG" id="eke:EK0264_19025"/>
<organism evidence="2 3">
    <name type="scientific">Epidermidibacterium keratini</name>
    <dbReference type="NCBI Taxonomy" id="1891644"/>
    <lineage>
        <taxon>Bacteria</taxon>
        <taxon>Bacillati</taxon>
        <taxon>Actinomycetota</taxon>
        <taxon>Actinomycetes</taxon>
        <taxon>Sporichthyales</taxon>
        <taxon>Sporichthyaceae</taxon>
        <taxon>Epidermidibacterium</taxon>
    </lineage>
</organism>
<dbReference type="EMBL" id="CP047156">
    <property type="protein sequence ID" value="QHC02156.1"/>
    <property type="molecule type" value="Genomic_DNA"/>
</dbReference>
<dbReference type="AlphaFoldDB" id="A0A7L4YSK4"/>
<evidence type="ECO:0000256" key="1">
    <source>
        <dbReference type="SAM" id="MobiDB-lite"/>
    </source>
</evidence>
<sequence>MLGEVGRAVDEYDVRTLPRECSGDGESDRVAVADAAGTGDDRGPLSEAVSSLGHAGRPPV</sequence>
<evidence type="ECO:0000313" key="3">
    <source>
        <dbReference type="Proteomes" id="UP000463857"/>
    </source>
</evidence>
<name>A0A7L4YSK4_9ACTN</name>